<protein>
    <submittedName>
        <fullName evidence="4">Rad3-related DNA helicase</fullName>
    </submittedName>
</protein>
<dbReference type="Proteomes" id="UP000014244">
    <property type="component" value="Unassembled WGS sequence"/>
</dbReference>
<keyword evidence="3" id="KW-0067">ATP-binding</keyword>
<organism evidence="4 5">
    <name type="scientific">Lacticaseibacillus paracasei subsp. paracasei Lpp41</name>
    <dbReference type="NCBI Taxonomy" id="1256208"/>
    <lineage>
        <taxon>Bacteria</taxon>
        <taxon>Bacillati</taxon>
        <taxon>Bacillota</taxon>
        <taxon>Bacilli</taxon>
        <taxon>Lactobacillales</taxon>
        <taxon>Lactobacillaceae</taxon>
        <taxon>Lacticaseibacillus</taxon>
    </lineage>
</organism>
<feature type="non-terminal residue" evidence="4">
    <location>
        <position position="113"/>
    </location>
</feature>
<proteinExistence type="predicted"/>
<comment type="caution">
    <text evidence="4">The sequence shown here is derived from an EMBL/GenBank/DDBJ whole genome shotgun (WGS) entry which is preliminary data.</text>
</comment>
<evidence type="ECO:0000313" key="5">
    <source>
        <dbReference type="Proteomes" id="UP000014244"/>
    </source>
</evidence>
<dbReference type="AlphaFoldDB" id="A0A829H5L8"/>
<keyword evidence="2 4" id="KW-0347">Helicase</keyword>
<dbReference type="EMBL" id="ANKE01000566">
    <property type="protein sequence ID" value="EPC71441.1"/>
    <property type="molecule type" value="Genomic_DNA"/>
</dbReference>
<dbReference type="InterPro" id="IPR011604">
    <property type="entry name" value="PDDEXK-like_dom_sf"/>
</dbReference>
<keyword evidence="1" id="KW-0547">Nucleotide-binding</keyword>
<dbReference type="Gene3D" id="3.90.320.10">
    <property type="match status" value="1"/>
</dbReference>
<evidence type="ECO:0000313" key="4">
    <source>
        <dbReference type="EMBL" id="EPC71441.1"/>
    </source>
</evidence>
<dbReference type="GO" id="GO:0005524">
    <property type="term" value="F:ATP binding"/>
    <property type="evidence" value="ECO:0007669"/>
    <property type="project" value="UniProtKB-KW"/>
</dbReference>
<reference evidence="4 5" key="1">
    <citation type="journal article" date="2013" name="PLoS ONE">
        <title>Lactobacillus paracasei comparative genomics: towards species pan-genome definition and exploitation of diversity.</title>
        <authorList>
            <person name="Smokvina T."/>
            <person name="Wels M."/>
            <person name="Polka J."/>
            <person name="Chervaux C."/>
            <person name="Brisse S."/>
            <person name="Boekhorst J."/>
            <person name="van Hylckama Vlieg J.E."/>
            <person name="Siezen R.J."/>
        </authorList>
    </citation>
    <scope>NUCLEOTIDE SEQUENCE [LARGE SCALE GENOMIC DNA]</scope>
    <source>
        <strain evidence="4 5">Lpp41</strain>
    </source>
</reference>
<evidence type="ECO:0000256" key="2">
    <source>
        <dbReference type="ARBA" id="ARBA00022806"/>
    </source>
</evidence>
<evidence type="ECO:0000256" key="3">
    <source>
        <dbReference type="ARBA" id="ARBA00022840"/>
    </source>
</evidence>
<name>A0A829H5L8_LACPA</name>
<sequence length="113" mass="12925">MANNRIGIREFVELTVRTGDLNPITSNSNNTAIIGSQIHRKLQAAHRESDYEREVYLKTAVTVNDEDYQLEGRADGVWTDDTGLTVEEIKTSARPWEEATQNTKDRYWAQARI</sequence>
<dbReference type="GO" id="GO:0004386">
    <property type="term" value="F:helicase activity"/>
    <property type="evidence" value="ECO:0007669"/>
    <property type="project" value="UniProtKB-KW"/>
</dbReference>
<evidence type="ECO:0000256" key="1">
    <source>
        <dbReference type="ARBA" id="ARBA00022741"/>
    </source>
</evidence>
<keyword evidence="2 4" id="KW-0378">Hydrolase</keyword>
<gene>
    <name evidence="4" type="ORF">Lpp41_11848</name>
</gene>
<accession>A0A829H5L8</accession>